<name>A0ABP0KE73_9DINO</name>
<evidence type="ECO:0000256" key="10">
    <source>
        <dbReference type="SAM" id="MobiDB-lite"/>
    </source>
</evidence>
<dbReference type="InterPro" id="IPR008271">
    <property type="entry name" value="Ser/Thr_kinase_AS"/>
</dbReference>
<dbReference type="Gene3D" id="1.20.140.20">
    <property type="entry name" value="Alpha-ketoacid/pyruvate dehydrogenase kinase, N-terminal domain"/>
    <property type="match status" value="1"/>
</dbReference>
<dbReference type="PROSITE" id="PS50011">
    <property type="entry name" value="PROTEIN_KINASE_DOM"/>
    <property type="match status" value="1"/>
</dbReference>
<dbReference type="Pfam" id="PF10436">
    <property type="entry name" value="BCDHK_Adom3"/>
    <property type="match status" value="1"/>
</dbReference>
<comment type="subcellular location">
    <subcellularLocation>
        <location evidence="1">Mitochondrion</location>
    </subcellularLocation>
</comment>
<dbReference type="InterPro" id="IPR036784">
    <property type="entry name" value="AK/P_DHK_N_sf"/>
</dbReference>
<accession>A0ABP0KE73</accession>
<feature type="compositionally biased region" description="Low complexity" evidence="10">
    <location>
        <begin position="464"/>
        <end position="474"/>
    </location>
</feature>
<keyword evidence="8" id="KW-0496">Mitochondrion</keyword>
<evidence type="ECO:0000256" key="5">
    <source>
        <dbReference type="ARBA" id="ARBA00022741"/>
    </source>
</evidence>
<evidence type="ECO:0000256" key="1">
    <source>
        <dbReference type="ARBA" id="ARBA00004173"/>
    </source>
</evidence>
<evidence type="ECO:0000256" key="6">
    <source>
        <dbReference type="ARBA" id="ARBA00022777"/>
    </source>
</evidence>
<dbReference type="PANTHER" id="PTHR11584:SF369">
    <property type="entry name" value="MITOGEN-ACTIVATED PROTEIN KINASE KINASE KINASE 19-RELATED"/>
    <property type="match status" value="1"/>
</dbReference>
<comment type="similarity">
    <text evidence="2">Belongs to the PDK/BCKDK protein kinase family.</text>
</comment>
<dbReference type="PROSITE" id="PS00108">
    <property type="entry name" value="PROTEIN_KINASE_ST"/>
    <property type="match status" value="1"/>
</dbReference>
<keyword evidence="4" id="KW-0808">Transferase</keyword>
<dbReference type="Proteomes" id="UP001642464">
    <property type="component" value="Unassembled WGS sequence"/>
</dbReference>
<reference evidence="12 13" key="1">
    <citation type="submission" date="2024-02" db="EMBL/GenBank/DDBJ databases">
        <authorList>
            <person name="Chen Y."/>
            <person name="Shah S."/>
            <person name="Dougan E. K."/>
            <person name="Thang M."/>
            <person name="Chan C."/>
        </authorList>
    </citation>
    <scope>NUCLEOTIDE SEQUENCE [LARGE SCALE GENOMIC DNA]</scope>
</reference>
<keyword evidence="3" id="KW-0723">Serine/threonine-protein kinase</keyword>
<dbReference type="InterPro" id="IPR018955">
    <property type="entry name" value="BCDHK/PDK_N"/>
</dbReference>
<feature type="compositionally biased region" description="Polar residues" evidence="10">
    <location>
        <begin position="194"/>
        <end position="214"/>
    </location>
</feature>
<dbReference type="InterPro" id="IPR036890">
    <property type="entry name" value="HATPase_C_sf"/>
</dbReference>
<evidence type="ECO:0000256" key="2">
    <source>
        <dbReference type="ARBA" id="ARBA00006155"/>
    </source>
</evidence>
<dbReference type="SUPFAM" id="SSF55874">
    <property type="entry name" value="ATPase domain of HSP90 chaperone/DNA topoisomerase II/histidine kinase"/>
    <property type="match status" value="1"/>
</dbReference>
<evidence type="ECO:0000313" key="13">
    <source>
        <dbReference type="Proteomes" id="UP001642464"/>
    </source>
</evidence>
<dbReference type="Gene3D" id="1.10.510.10">
    <property type="entry name" value="Transferase(Phosphotransferase) domain 1"/>
    <property type="match status" value="1"/>
</dbReference>
<keyword evidence="13" id="KW-1185">Reference proteome</keyword>
<dbReference type="SUPFAM" id="SSF69012">
    <property type="entry name" value="alpha-ketoacid dehydrogenase kinase, N-terminal domain"/>
    <property type="match status" value="1"/>
</dbReference>
<comment type="caution">
    <text evidence="12">The sequence shown here is derived from an EMBL/GenBank/DDBJ whole genome shotgun (WGS) entry which is preliminary data.</text>
</comment>
<proteinExistence type="inferred from homology"/>
<sequence>MREELMEYHEMMQRSEEHHVQHARWIQEEMPVRLAHRLSDFLQLPFVIVCNARFHEVKDAKDVEEFAKMLRSLVRGFHEGVLGGDALGKFKAELVSELSESLGDLCDELFGRRPKVNLEGELDTQLSFVPEHLRFMLQEAQLKPLIGACGILKNSFRATLEAHRAETPPVTVEVLKGIFDVTIKVSDRGRLGGTFSQQRQSPQKGPQRFNSLSPKSALQDDFQLLCGRDAASMRQLAGYGFGLPLSRVYAQYFGGDIHVQSMHGFGTDVYLNVNHLGDVLESDGSERHVQLEVQKEISKEVAARGLAPERAEQLFPKRRGRVPSVQSAALEVPRNGLSRSFERCTFESMNRAHSTPSIASDLSSSPSRRPPLASPTRERRVPCLDGLSSPFTELSLARQNAMRLPPLERLRDGRWSAPVSREGEAMGSLDVPAAPASAPPKRKKRQVSTGGLPHRTSSDRLSRGSRCSSSTSVGSDEVVNMHPLAIPIGSFGWVRGSSIGQGAHACVFKALERSTGRIFAVKQSPWGGEADEKFRERLEEELRICKDLRHPNIVACLGFECSRDSFYIYLEYVPGGSMSTLLKEFGPLEGRLLKQCSEGVLEGLNYLHTRDPPVVHRDIKGANILVDLSFNVKLSDFGCSKKEDLTKSFTTIGSIPWMAPEVILQRDGYGRKADVWSFGCAVLEMATAEKPWGKDAFENVMYALKHISMTDAIPPIPEMDEVSDAFLRACLQRVPKKRPSSAELLKHPWFDT</sequence>
<organism evidence="12 13">
    <name type="scientific">Durusdinium trenchii</name>
    <dbReference type="NCBI Taxonomy" id="1381693"/>
    <lineage>
        <taxon>Eukaryota</taxon>
        <taxon>Sar</taxon>
        <taxon>Alveolata</taxon>
        <taxon>Dinophyceae</taxon>
        <taxon>Suessiales</taxon>
        <taxon>Symbiodiniaceae</taxon>
        <taxon>Durusdinium</taxon>
    </lineage>
</organism>
<evidence type="ECO:0000256" key="3">
    <source>
        <dbReference type="ARBA" id="ARBA00022527"/>
    </source>
</evidence>
<keyword evidence="5 9" id="KW-0547">Nucleotide-binding</keyword>
<dbReference type="PROSITE" id="PS00107">
    <property type="entry name" value="PROTEIN_KINASE_ATP"/>
    <property type="match status" value="1"/>
</dbReference>
<keyword evidence="6 12" id="KW-0418">Kinase</keyword>
<evidence type="ECO:0000256" key="9">
    <source>
        <dbReference type="PROSITE-ProRule" id="PRU10141"/>
    </source>
</evidence>
<evidence type="ECO:0000256" key="7">
    <source>
        <dbReference type="ARBA" id="ARBA00022840"/>
    </source>
</evidence>
<feature type="region of interest" description="Disordered" evidence="10">
    <location>
        <begin position="418"/>
        <end position="474"/>
    </location>
</feature>
<feature type="binding site" evidence="9">
    <location>
        <position position="522"/>
    </location>
    <ligand>
        <name>ATP</name>
        <dbReference type="ChEBI" id="CHEBI:30616"/>
    </ligand>
</feature>
<dbReference type="InterPro" id="IPR000719">
    <property type="entry name" value="Prot_kinase_dom"/>
</dbReference>
<feature type="region of interest" description="Disordered" evidence="10">
    <location>
        <begin position="348"/>
        <end position="385"/>
    </location>
</feature>
<dbReference type="PANTHER" id="PTHR11584">
    <property type="entry name" value="SERINE/THREONINE PROTEIN KINASE"/>
    <property type="match status" value="1"/>
</dbReference>
<protein>
    <submittedName>
        <fullName evidence="12">Mitogen-activated protein kinase kinase kinase A (MAPK/ERK kinase 1) (MEK kinase 1) (MEKK 1) (MAPK/ERK kinase A) (MEK kinase A) (MEKK A) (MEKKalpha)</fullName>
    </submittedName>
</protein>
<evidence type="ECO:0000256" key="8">
    <source>
        <dbReference type="ARBA" id="ARBA00023128"/>
    </source>
</evidence>
<dbReference type="InterPro" id="IPR011009">
    <property type="entry name" value="Kinase-like_dom_sf"/>
</dbReference>
<dbReference type="EMBL" id="CAXAMM010011035">
    <property type="protein sequence ID" value="CAK9024844.1"/>
    <property type="molecule type" value="Genomic_DNA"/>
</dbReference>
<dbReference type="InterPro" id="IPR017441">
    <property type="entry name" value="Protein_kinase_ATP_BS"/>
</dbReference>
<evidence type="ECO:0000313" key="12">
    <source>
        <dbReference type="EMBL" id="CAK9024844.1"/>
    </source>
</evidence>
<dbReference type="CDD" id="cd06606">
    <property type="entry name" value="STKc_MAPKKK"/>
    <property type="match status" value="1"/>
</dbReference>
<feature type="compositionally biased region" description="Low complexity" evidence="10">
    <location>
        <begin position="354"/>
        <end position="367"/>
    </location>
</feature>
<keyword evidence="7 9" id="KW-0067">ATP-binding</keyword>
<dbReference type="SUPFAM" id="SSF56112">
    <property type="entry name" value="Protein kinase-like (PK-like)"/>
    <property type="match status" value="1"/>
</dbReference>
<evidence type="ECO:0000256" key="4">
    <source>
        <dbReference type="ARBA" id="ARBA00022679"/>
    </source>
</evidence>
<dbReference type="Gene3D" id="3.30.565.10">
    <property type="entry name" value="Histidine kinase-like ATPase, C-terminal domain"/>
    <property type="match status" value="1"/>
</dbReference>
<evidence type="ECO:0000259" key="11">
    <source>
        <dbReference type="PROSITE" id="PS50011"/>
    </source>
</evidence>
<feature type="domain" description="Protein kinase" evidence="11">
    <location>
        <begin position="493"/>
        <end position="750"/>
    </location>
</feature>
<dbReference type="SMART" id="SM00220">
    <property type="entry name" value="S_TKc"/>
    <property type="match status" value="1"/>
</dbReference>
<dbReference type="Pfam" id="PF00069">
    <property type="entry name" value="Pkinase"/>
    <property type="match status" value="1"/>
</dbReference>
<gene>
    <name evidence="12" type="ORF">SCF082_LOCUS16805</name>
</gene>
<dbReference type="GO" id="GO:0016301">
    <property type="term" value="F:kinase activity"/>
    <property type="evidence" value="ECO:0007669"/>
    <property type="project" value="UniProtKB-KW"/>
</dbReference>
<feature type="region of interest" description="Disordered" evidence="10">
    <location>
        <begin position="191"/>
        <end position="214"/>
    </location>
</feature>